<dbReference type="AlphaFoldDB" id="A0A5C5Y1S9"/>
<feature type="domain" description="HNH" evidence="1">
    <location>
        <begin position="95"/>
        <end position="138"/>
    </location>
</feature>
<dbReference type="RefSeq" id="WP_146438389.1">
    <property type="nucleotide sequence ID" value="NZ_SJPL01000001.1"/>
</dbReference>
<evidence type="ECO:0000259" key="1">
    <source>
        <dbReference type="Pfam" id="PF01844"/>
    </source>
</evidence>
<keyword evidence="3" id="KW-1185">Reference proteome</keyword>
<dbReference type="OrthoDB" id="9802901at2"/>
<dbReference type="GO" id="GO:0004519">
    <property type="term" value="F:endonuclease activity"/>
    <property type="evidence" value="ECO:0007669"/>
    <property type="project" value="InterPro"/>
</dbReference>
<evidence type="ECO:0000313" key="3">
    <source>
        <dbReference type="Proteomes" id="UP000317238"/>
    </source>
</evidence>
<comment type="caution">
    <text evidence="2">The sequence shown here is derived from an EMBL/GenBank/DDBJ whole genome shotgun (WGS) entry which is preliminary data.</text>
</comment>
<reference evidence="2 3" key="1">
    <citation type="submission" date="2019-02" db="EMBL/GenBank/DDBJ databases">
        <title>Deep-cultivation of Planctomycetes and their phenomic and genomic characterization uncovers novel biology.</title>
        <authorList>
            <person name="Wiegand S."/>
            <person name="Jogler M."/>
            <person name="Boedeker C."/>
            <person name="Pinto D."/>
            <person name="Vollmers J."/>
            <person name="Rivas-Marin E."/>
            <person name="Kohn T."/>
            <person name="Peeters S.H."/>
            <person name="Heuer A."/>
            <person name="Rast P."/>
            <person name="Oberbeckmann S."/>
            <person name="Bunk B."/>
            <person name="Jeske O."/>
            <person name="Meyerdierks A."/>
            <person name="Storesund J.E."/>
            <person name="Kallscheuer N."/>
            <person name="Luecker S."/>
            <person name="Lage O.M."/>
            <person name="Pohl T."/>
            <person name="Merkel B.J."/>
            <person name="Hornburger P."/>
            <person name="Mueller R.-W."/>
            <person name="Bruemmer F."/>
            <person name="Labrenz M."/>
            <person name="Spormann A.M."/>
            <person name="Op Den Camp H."/>
            <person name="Overmann J."/>
            <person name="Amann R."/>
            <person name="Jetten M.S.M."/>
            <person name="Mascher T."/>
            <person name="Medema M.H."/>
            <person name="Devos D.P."/>
            <person name="Kaster A.-K."/>
            <person name="Ovreas L."/>
            <person name="Rohde M."/>
            <person name="Galperin M.Y."/>
            <person name="Jogler C."/>
        </authorList>
    </citation>
    <scope>NUCLEOTIDE SEQUENCE [LARGE SCALE GENOMIC DNA]</scope>
    <source>
        <strain evidence="2 3">Pan14r</strain>
    </source>
</reference>
<organism evidence="2 3">
    <name type="scientific">Crateriforma conspicua</name>
    <dbReference type="NCBI Taxonomy" id="2527996"/>
    <lineage>
        <taxon>Bacteria</taxon>
        <taxon>Pseudomonadati</taxon>
        <taxon>Planctomycetota</taxon>
        <taxon>Planctomycetia</taxon>
        <taxon>Planctomycetales</taxon>
        <taxon>Planctomycetaceae</taxon>
        <taxon>Crateriforma</taxon>
    </lineage>
</organism>
<protein>
    <recommendedName>
        <fullName evidence="1">HNH domain-containing protein</fullName>
    </recommendedName>
</protein>
<dbReference type="Pfam" id="PF01844">
    <property type="entry name" value="HNH"/>
    <property type="match status" value="1"/>
</dbReference>
<dbReference type="Proteomes" id="UP000317238">
    <property type="component" value="Unassembled WGS sequence"/>
</dbReference>
<sequence length="276" mass="31200">MISLPSFSVKENLKDCVTPKVKESFGTKFATVRKAVIADETKYQSLAPDLSGFASSACEESLAKKVEKLYENRMVSKTGSGRHNYDKILLLSPICPYCLERTSETLDHFLPKVSFKLLSITPLNLVPACDTCNRKKRDGDMSELDKQFIHPYFETLFGFRWLGAKVMGTGTDRPAVKFFVDRKEVPTRSLAFRIKHQFLALNLSRLYATQAGIEINSLRGSLQTVHQAVGSKGVRRELEELESQWSDSEDKVWKAAMYRALSRSKWYCSTGFANAK</sequence>
<dbReference type="InterPro" id="IPR003615">
    <property type="entry name" value="HNH_nuc"/>
</dbReference>
<dbReference type="EMBL" id="SJPL01000001">
    <property type="protein sequence ID" value="TWT68581.1"/>
    <property type="molecule type" value="Genomic_DNA"/>
</dbReference>
<name>A0A5C5Y1S9_9PLAN</name>
<dbReference type="Gene3D" id="1.10.30.50">
    <property type="match status" value="1"/>
</dbReference>
<dbReference type="GO" id="GO:0003676">
    <property type="term" value="F:nucleic acid binding"/>
    <property type="evidence" value="ECO:0007669"/>
    <property type="project" value="InterPro"/>
</dbReference>
<dbReference type="GO" id="GO:0008270">
    <property type="term" value="F:zinc ion binding"/>
    <property type="evidence" value="ECO:0007669"/>
    <property type="project" value="InterPro"/>
</dbReference>
<gene>
    <name evidence="2" type="ORF">Pan14r_08280</name>
</gene>
<evidence type="ECO:0000313" key="2">
    <source>
        <dbReference type="EMBL" id="TWT68581.1"/>
    </source>
</evidence>
<proteinExistence type="predicted"/>
<dbReference type="InterPro" id="IPR002711">
    <property type="entry name" value="HNH"/>
</dbReference>
<accession>A0A5C5Y1S9</accession>
<dbReference type="CDD" id="cd00085">
    <property type="entry name" value="HNHc"/>
    <property type="match status" value="1"/>
</dbReference>